<keyword evidence="2" id="KW-0812">Transmembrane</keyword>
<keyword evidence="2" id="KW-0472">Membrane</keyword>
<proteinExistence type="predicted"/>
<dbReference type="EMBL" id="JAJOMB010000023">
    <property type="protein sequence ID" value="MCD5315670.1"/>
    <property type="molecule type" value="Genomic_DNA"/>
</dbReference>
<dbReference type="SUPFAM" id="SSF49899">
    <property type="entry name" value="Concanavalin A-like lectins/glucanases"/>
    <property type="match status" value="1"/>
</dbReference>
<dbReference type="Pfam" id="PF00722">
    <property type="entry name" value="Glyco_hydro_16"/>
    <property type="match status" value="1"/>
</dbReference>
<gene>
    <name evidence="5" type="ORF">LR394_32715</name>
</gene>
<feature type="signal peptide" evidence="3">
    <location>
        <begin position="1"/>
        <end position="29"/>
    </location>
</feature>
<dbReference type="GO" id="GO:0005975">
    <property type="term" value="P:carbohydrate metabolic process"/>
    <property type="evidence" value="ECO:0007669"/>
    <property type="project" value="InterPro"/>
</dbReference>
<feature type="chain" id="PRO_5040973781" evidence="3">
    <location>
        <begin position="30"/>
        <end position="362"/>
    </location>
</feature>
<evidence type="ECO:0000256" key="1">
    <source>
        <dbReference type="SAM" id="MobiDB-lite"/>
    </source>
</evidence>
<reference evidence="5" key="1">
    <citation type="submission" date="2021-11" db="EMBL/GenBank/DDBJ databases">
        <title>Streptomyces corallinus and Kineosporia corallina sp. nov., two new coral-derived marine actinobacteria.</title>
        <authorList>
            <person name="Buangrab K."/>
            <person name="Sutthacheep M."/>
            <person name="Yeemin T."/>
            <person name="Harunari E."/>
            <person name="Igarashi Y."/>
            <person name="Sripreechasak P."/>
            <person name="Kanchanasin P."/>
            <person name="Tanasupawat S."/>
            <person name="Phongsopitanun W."/>
        </authorList>
    </citation>
    <scope>NUCLEOTIDE SEQUENCE</scope>
    <source>
        <strain evidence="5">JCM 31032</strain>
    </source>
</reference>
<protein>
    <submittedName>
        <fullName evidence="5">Family 16 glycosylhydrolase</fullName>
    </submittedName>
</protein>
<feature type="domain" description="GH16" evidence="4">
    <location>
        <begin position="37"/>
        <end position="266"/>
    </location>
</feature>
<evidence type="ECO:0000256" key="2">
    <source>
        <dbReference type="SAM" id="Phobius"/>
    </source>
</evidence>
<keyword evidence="6" id="KW-1185">Reference proteome</keyword>
<feature type="region of interest" description="Disordered" evidence="1">
    <location>
        <begin position="30"/>
        <end position="54"/>
    </location>
</feature>
<dbReference type="Proteomes" id="UP001138997">
    <property type="component" value="Unassembled WGS sequence"/>
</dbReference>
<feature type="compositionally biased region" description="Low complexity" evidence="1">
    <location>
        <begin position="30"/>
        <end position="43"/>
    </location>
</feature>
<dbReference type="InterPro" id="IPR013320">
    <property type="entry name" value="ConA-like_dom_sf"/>
</dbReference>
<evidence type="ECO:0000313" key="6">
    <source>
        <dbReference type="Proteomes" id="UP001138997"/>
    </source>
</evidence>
<feature type="region of interest" description="Disordered" evidence="1">
    <location>
        <begin position="341"/>
        <end position="362"/>
    </location>
</feature>
<keyword evidence="3" id="KW-0732">Signal</keyword>
<comment type="caution">
    <text evidence="5">The sequence shown here is derived from an EMBL/GenBank/DDBJ whole genome shotgun (WGS) entry which is preliminary data.</text>
</comment>
<evidence type="ECO:0000259" key="4">
    <source>
        <dbReference type="PROSITE" id="PS51762"/>
    </source>
</evidence>
<dbReference type="Gene3D" id="2.60.120.200">
    <property type="match status" value="1"/>
</dbReference>
<dbReference type="AlphaFoldDB" id="A0A9X1SXX1"/>
<evidence type="ECO:0000313" key="5">
    <source>
        <dbReference type="EMBL" id="MCD5315670.1"/>
    </source>
</evidence>
<organism evidence="5 6">
    <name type="scientific">Kineosporia babensis</name>
    <dbReference type="NCBI Taxonomy" id="499548"/>
    <lineage>
        <taxon>Bacteria</taxon>
        <taxon>Bacillati</taxon>
        <taxon>Actinomycetota</taxon>
        <taxon>Actinomycetes</taxon>
        <taxon>Kineosporiales</taxon>
        <taxon>Kineosporiaceae</taxon>
        <taxon>Kineosporia</taxon>
    </lineage>
</organism>
<feature type="region of interest" description="Disordered" evidence="1">
    <location>
        <begin position="284"/>
        <end position="314"/>
    </location>
</feature>
<evidence type="ECO:0000256" key="3">
    <source>
        <dbReference type="SAM" id="SignalP"/>
    </source>
</evidence>
<keyword evidence="2" id="KW-1133">Transmembrane helix</keyword>
<dbReference type="PROSITE" id="PS51762">
    <property type="entry name" value="GH16_2"/>
    <property type="match status" value="1"/>
</dbReference>
<dbReference type="InterPro" id="IPR000757">
    <property type="entry name" value="Beta-glucanase-like"/>
</dbReference>
<dbReference type="RefSeq" id="WP_231448486.1">
    <property type="nucleotide sequence ID" value="NZ_JAJOMB010000023.1"/>
</dbReference>
<sequence length="362" mass="38712">MRPTRYKRSLAAAGLAAVAVLGGSQAAVATTTPEAEPSASATETPKKKAAKKKPSWKLRSEVNFNGSSLPEGCVRYSGKYAAGSSAWSEDNATMKDGILRLKVEKKKTDKQDYTTGGMGCWNWPQTYGKFEVKAKVPAGQGINSYITLSPTKDNSANAITSLELLAPDTATAYVSNGYGKNSEQAHSEQDFAKKFHTYTIEWAPKHLLVRLDGEEIFWSDNAYKGSRWLSMATTTGDSLSGKPDKSSKLPKNFEIDSMKIYEYTKVQPEPGETLTVGTDTAVATPTPEATASSGATPSETASATPIPAENTSSGGKLTGGIWPWLIGGSVMVASAVAILSYPGRRKPKKTPPPSETSYSRPY</sequence>
<feature type="transmembrane region" description="Helical" evidence="2">
    <location>
        <begin position="321"/>
        <end position="341"/>
    </location>
</feature>
<accession>A0A9X1SXX1</accession>
<name>A0A9X1SXX1_9ACTN</name>
<feature type="compositionally biased region" description="Low complexity" evidence="1">
    <location>
        <begin position="284"/>
        <end position="308"/>
    </location>
</feature>
<dbReference type="GO" id="GO:0004553">
    <property type="term" value="F:hydrolase activity, hydrolyzing O-glycosyl compounds"/>
    <property type="evidence" value="ECO:0007669"/>
    <property type="project" value="InterPro"/>
</dbReference>